<comment type="function">
    <text evidence="1">Is involved in generating a small heat-stable compound (Nod), an acylated oligomer of N-acetylglucosamine, that stimulates mitosis in various plant protoplasts.</text>
</comment>
<dbReference type="STRING" id="438753.AZC_1060"/>
<evidence type="ECO:0000256" key="2">
    <source>
        <dbReference type="ARBA" id="ARBA00010973"/>
    </source>
</evidence>
<dbReference type="PROSITE" id="PS51677">
    <property type="entry name" value="NODB"/>
    <property type="match status" value="1"/>
</dbReference>
<dbReference type="InterPro" id="IPR011330">
    <property type="entry name" value="Glyco_hydro/deAcase_b/a-brl"/>
</dbReference>
<feature type="chain" id="PRO_5002723805" description="Chitooligosaccharide deacetylase" evidence="5">
    <location>
        <begin position="24"/>
        <end position="320"/>
    </location>
</feature>
<dbReference type="Pfam" id="PF01522">
    <property type="entry name" value="Polysacc_deac_1"/>
    <property type="match status" value="1"/>
</dbReference>
<dbReference type="EMBL" id="AP009384">
    <property type="protein sequence ID" value="BAF87058.1"/>
    <property type="molecule type" value="Genomic_DNA"/>
</dbReference>
<dbReference type="KEGG" id="azc:AZC_1060"/>
<evidence type="ECO:0000259" key="6">
    <source>
        <dbReference type="PROSITE" id="PS51677"/>
    </source>
</evidence>
<evidence type="ECO:0000256" key="1">
    <source>
        <dbReference type="ARBA" id="ARBA00003236"/>
    </source>
</evidence>
<accession>A8HQT0</accession>
<evidence type="ECO:0000256" key="4">
    <source>
        <dbReference type="ARBA" id="ARBA00032976"/>
    </source>
</evidence>
<keyword evidence="8" id="KW-1185">Reference proteome</keyword>
<sequence length="320" mass="33648">MPRLSSSLLLALPLCLAAGAAVAAPACYAPSALKAVPGEEKVQPHTSSGNTLAERLLPPVRPVAGALAGSIRRVNLPAGVKMVALTFDLCEASSEVSGYDGALVDYLRDQNVQATFFAGGKWAVSHPERASQIIADPLFEVGNHTWSHANMTVTTGTTMQRQVDDADMAIAARRAGAQAAGCNVADVPERTTLFRFPYGSCSADSMAYVNETGHLAIQWDVDSGDPAFLGAKFMAEAMLKAIKPGSIVLMHANGRGKHTAEALRILIPALKAKGYQFATVSQLIAAGTPVIAATCYSERPGDTKVYDDAARAGRRILPTQ</sequence>
<reference evidence="7 8" key="3">
    <citation type="journal article" date="2008" name="BMC Genomics">
        <title>The genome of the versatile nitrogen fixer Azorhizobium caulinodans ORS571.</title>
        <authorList>
            <person name="Lee KB."/>
            <person name="Backer P.D."/>
            <person name="Aono T."/>
            <person name="Liu CT."/>
            <person name="Suzuki S."/>
            <person name="Suzuki T."/>
            <person name="Kaneko T."/>
            <person name="Yamada M."/>
            <person name="Tabata S."/>
            <person name="Kupfer D.M."/>
            <person name="Najar F.Z."/>
            <person name="Wiley G.B."/>
            <person name="Roe B."/>
            <person name="Binnewies T.T."/>
            <person name="Ussery D.W."/>
            <person name="D'Haeze W."/>
            <person name="Herder J.D."/>
            <person name="Gevers D."/>
            <person name="Vereecke D."/>
            <person name="Holsters M."/>
            <person name="Oyaizu H."/>
        </authorList>
    </citation>
    <scope>NUCLEOTIDE SEQUENCE [LARGE SCALE GENOMIC DNA]</scope>
    <source>
        <strain evidence="8">ATCC 43989 / DSM 5975 / JCM 20966 / LMG 6465 / NBRC 14845 / NCIMB 13405 / ORS 571</strain>
    </source>
</reference>
<gene>
    <name evidence="7" type="ordered locus">AZC_1060</name>
</gene>
<dbReference type="InterPro" id="IPR050248">
    <property type="entry name" value="Polysacc_deacetylase_ArnD"/>
</dbReference>
<dbReference type="Proteomes" id="UP000000270">
    <property type="component" value="Chromosome"/>
</dbReference>
<comment type="similarity">
    <text evidence="2">Belongs to the polysaccharide deacetylase family.</text>
</comment>
<dbReference type="RefSeq" id="WP_012169591.1">
    <property type="nucleotide sequence ID" value="NC_009937.1"/>
</dbReference>
<keyword evidence="5" id="KW-0732">Signal</keyword>
<reference evidence="7 8" key="1">
    <citation type="journal article" date="2007" name="Appl. Environ. Microbiol.">
        <title>Rhizobial factors required for stem nodule maturation and maintenance in Sesbania rostrata-Azorhizobium caulinodans ORS571 symbiosis.</title>
        <authorList>
            <person name="Suzuki S."/>
            <person name="Aono T."/>
            <person name="Lee KB."/>
            <person name="Suzuki T."/>
            <person name="Liu CT."/>
            <person name="Miwa H."/>
            <person name="Wakao S."/>
            <person name="Iki T."/>
            <person name="Oyaizu H."/>
        </authorList>
    </citation>
    <scope>NUCLEOTIDE SEQUENCE [LARGE SCALE GENOMIC DNA]</scope>
    <source>
        <strain evidence="8">ATCC 43989 / DSM 5975 / JCM 20966 / LMG 6465 / NBRC 14845 / NCIMB 13405 / ORS 571</strain>
    </source>
</reference>
<dbReference type="GO" id="GO:0005975">
    <property type="term" value="P:carbohydrate metabolic process"/>
    <property type="evidence" value="ECO:0007669"/>
    <property type="project" value="InterPro"/>
</dbReference>
<proteinExistence type="inferred from homology"/>
<evidence type="ECO:0000256" key="3">
    <source>
        <dbReference type="ARBA" id="ARBA00020071"/>
    </source>
</evidence>
<protein>
    <recommendedName>
        <fullName evidence="3">Chitooligosaccharide deacetylase</fullName>
    </recommendedName>
    <alternativeName>
        <fullName evidence="4">Nodulation protein B</fullName>
    </alternativeName>
</protein>
<dbReference type="InterPro" id="IPR002509">
    <property type="entry name" value="NODB_dom"/>
</dbReference>
<dbReference type="HOGENOM" id="CLU_062195_0_0_5"/>
<evidence type="ECO:0000313" key="8">
    <source>
        <dbReference type="Proteomes" id="UP000000270"/>
    </source>
</evidence>
<organism evidence="7 8">
    <name type="scientific">Azorhizobium caulinodans (strain ATCC 43989 / DSM 5975 / JCM 20966 / LMG 6465 / NBRC 14845 / NCIMB 13405 / ORS 571)</name>
    <dbReference type="NCBI Taxonomy" id="438753"/>
    <lineage>
        <taxon>Bacteria</taxon>
        <taxon>Pseudomonadati</taxon>
        <taxon>Pseudomonadota</taxon>
        <taxon>Alphaproteobacteria</taxon>
        <taxon>Hyphomicrobiales</taxon>
        <taxon>Xanthobacteraceae</taxon>
        <taxon>Azorhizobium</taxon>
    </lineage>
</organism>
<reference evidence="8" key="2">
    <citation type="submission" date="2007-04" db="EMBL/GenBank/DDBJ databases">
        <title>Complete genome sequence of the nitrogen-fixing bacterium Azorhizobium caulinodans ORS571.</title>
        <authorList>
            <person name="Lee K.B."/>
            <person name="Backer P.D."/>
            <person name="Aono T."/>
            <person name="Liu C.T."/>
            <person name="Suzuki S."/>
            <person name="Suzuki T."/>
            <person name="Kaneko T."/>
            <person name="Yamada M."/>
            <person name="Tabata S."/>
            <person name="Kupfer D.M."/>
            <person name="Najar F.Z."/>
            <person name="Wiley G.B."/>
            <person name="Roe B."/>
            <person name="Binnewies T."/>
            <person name="Ussery D."/>
            <person name="Vereecke D."/>
            <person name="Gevers D."/>
            <person name="Holsters M."/>
            <person name="Oyaizu H."/>
        </authorList>
    </citation>
    <scope>NUCLEOTIDE SEQUENCE [LARGE SCALE GENOMIC DNA]</scope>
    <source>
        <strain evidence="8">ATCC 43989 / DSM 5975 / JCM 20966 / LMG 6465 / NBRC 14845 / NCIMB 13405 / ORS 571</strain>
    </source>
</reference>
<dbReference type="AlphaFoldDB" id="A8HQT0"/>
<dbReference type="GO" id="GO:0016810">
    <property type="term" value="F:hydrolase activity, acting on carbon-nitrogen (but not peptide) bonds"/>
    <property type="evidence" value="ECO:0007669"/>
    <property type="project" value="InterPro"/>
</dbReference>
<feature type="signal peptide" evidence="5">
    <location>
        <begin position="1"/>
        <end position="23"/>
    </location>
</feature>
<evidence type="ECO:0000256" key="5">
    <source>
        <dbReference type="SAM" id="SignalP"/>
    </source>
</evidence>
<dbReference type="PANTHER" id="PTHR10587">
    <property type="entry name" value="GLYCOSYL TRANSFERASE-RELATED"/>
    <property type="match status" value="1"/>
</dbReference>
<reference evidence="7 8" key="4">
    <citation type="journal article" date="2009" name="Appl. Environ. Microbiol.">
        <title>Comparative genome-wide transcriptional profiling of Azorhizobium caulinodans ORS571 grown under free-living and symbiotic conditions.</title>
        <authorList>
            <person name="Tsukada S."/>
            <person name="Aono T."/>
            <person name="Akiba N."/>
            <person name="Lee KB."/>
            <person name="Liu CT."/>
            <person name="Toyazaki H."/>
            <person name="Oyaizu H."/>
        </authorList>
    </citation>
    <scope>NUCLEOTIDE SEQUENCE [LARGE SCALE GENOMIC DNA]</scope>
    <source>
        <strain evidence="8">ATCC 43989 / DSM 5975 / JCM 20966 / LMG 6465 / NBRC 14845 / NCIMB 13405 / ORS 571</strain>
    </source>
</reference>
<reference evidence="7 8" key="5">
    <citation type="journal article" date="2010" name="Appl. Environ. Microbiol.">
        <title>phrR-like gene praR of Azorhizobium caulinodans ORS571 is essential for symbiosis with Sesbania rostrata and is involved in expression of reb genes.</title>
        <authorList>
            <person name="Akiba N."/>
            <person name="Aono T."/>
            <person name="Toyazaki H."/>
            <person name="Sato S."/>
            <person name="Oyaizu H."/>
        </authorList>
    </citation>
    <scope>NUCLEOTIDE SEQUENCE [LARGE SCALE GENOMIC DNA]</scope>
    <source>
        <strain evidence="8">ATCC 43989 / DSM 5975 / JCM 20966 / LMG 6465 / NBRC 14845 / NCIMB 13405 / ORS 571</strain>
    </source>
</reference>
<feature type="domain" description="NodB homology" evidence="6">
    <location>
        <begin position="81"/>
        <end position="278"/>
    </location>
</feature>
<name>A8HQT0_AZOC5</name>
<dbReference type="eggNOG" id="COG0726">
    <property type="taxonomic scope" value="Bacteria"/>
</dbReference>
<dbReference type="SUPFAM" id="SSF88713">
    <property type="entry name" value="Glycoside hydrolase/deacetylase"/>
    <property type="match status" value="1"/>
</dbReference>
<dbReference type="Gene3D" id="3.20.20.370">
    <property type="entry name" value="Glycoside hydrolase/deacetylase"/>
    <property type="match status" value="1"/>
</dbReference>
<reference evidence="7 8" key="6">
    <citation type="journal article" date="2011" name="Appl. Environ. Microbiol.">
        <title>Involvement of the azorhizobial chromosome partition gene (parA) in the onset of bacteroid differentiation during Sesbania rostrata stem nodule development.</title>
        <authorList>
            <person name="Liu CT."/>
            <person name="Lee KB."/>
            <person name="Wang YS."/>
            <person name="Peng MH."/>
            <person name="Lee KT."/>
            <person name="Suzuki S."/>
            <person name="Suzuki T."/>
            <person name="Oyaizu H."/>
        </authorList>
    </citation>
    <scope>NUCLEOTIDE SEQUENCE [LARGE SCALE GENOMIC DNA]</scope>
    <source>
        <strain evidence="8">ATCC 43989 / DSM 5975 / JCM 20966 / LMG 6465 / NBRC 14845 / NCIMB 13405 / ORS 571</strain>
    </source>
</reference>
<evidence type="ECO:0000313" key="7">
    <source>
        <dbReference type="EMBL" id="BAF87058.1"/>
    </source>
</evidence>